<evidence type="ECO:0000256" key="3">
    <source>
        <dbReference type="ARBA" id="ARBA00022989"/>
    </source>
</evidence>
<reference evidence="7 8" key="1">
    <citation type="submission" date="2024-09" db="EMBL/GenBank/DDBJ databases">
        <title>Itraconazole resistance in Madurella fahalii resulting from another homologue of gene encoding cytochrome P450 14-alpha sterol demethylase (CYP51).</title>
        <authorList>
            <person name="Yoshioka I."/>
            <person name="Fahal A.H."/>
            <person name="Kaneko S."/>
            <person name="Yaguchi T."/>
        </authorList>
    </citation>
    <scope>NUCLEOTIDE SEQUENCE [LARGE SCALE GENOMIC DNA]</scope>
    <source>
        <strain evidence="7 8">IFM 68171</strain>
    </source>
</reference>
<evidence type="ECO:0000256" key="4">
    <source>
        <dbReference type="ARBA" id="ARBA00023136"/>
    </source>
</evidence>
<keyword evidence="8" id="KW-1185">Reference proteome</keyword>
<feature type="region of interest" description="Disordered" evidence="5">
    <location>
        <begin position="194"/>
        <end position="219"/>
    </location>
</feature>
<dbReference type="PANTHER" id="PTHR15549">
    <property type="entry name" value="PAIRED IMMUNOGLOBULIN-LIKE TYPE 2 RECEPTOR"/>
    <property type="match status" value="1"/>
</dbReference>
<organism evidence="7 8">
    <name type="scientific">Madurella fahalii</name>
    <dbReference type="NCBI Taxonomy" id="1157608"/>
    <lineage>
        <taxon>Eukaryota</taxon>
        <taxon>Fungi</taxon>
        <taxon>Dikarya</taxon>
        <taxon>Ascomycota</taxon>
        <taxon>Pezizomycotina</taxon>
        <taxon>Sordariomycetes</taxon>
        <taxon>Sordariomycetidae</taxon>
        <taxon>Sordariales</taxon>
        <taxon>Sordariales incertae sedis</taxon>
        <taxon>Madurella</taxon>
    </lineage>
</organism>
<feature type="region of interest" description="Disordered" evidence="5">
    <location>
        <begin position="122"/>
        <end position="154"/>
    </location>
</feature>
<evidence type="ECO:0008006" key="9">
    <source>
        <dbReference type="Google" id="ProtNLM"/>
    </source>
</evidence>
<dbReference type="Proteomes" id="UP001628179">
    <property type="component" value="Unassembled WGS sequence"/>
</dbReference>
<dbReference type="GeneID" id="98180775"/>
<feature type="compositionally biased region" description="Low complexity" evidence="5">
    <location>
        <begin position="122"/>
        <end position="151"/>
    </location>
</feature>
<dbReference type="EMBL" id="BAAFSV010000006">
    <property type="protein sequence ID" value="GAB1319823.1"/>
    <property type="molecule type" value="Genomic_DNA"/>
</dbReference>
<evidence type="ECO:0000313" key="8">
    <source>
        <dbReference type="Proteomes" id="UP001628179"/>
    </source>
</evidence>
<evidence type="ECO:0000256" key="2">
    <source>
        <dbReference type="ARBA" id="ARBA00022692"/>
    </source>
</evidence>
<keyword evidence="4 6" id="KW-0472">Membrane</keyword>
<dbReference type="InterPro" id="IPR051694">
    <property type="entry name" value="Immunoregulatory_rcpt-like"/>
</dbReference>
<protein>
    <recommendedName>
        <fullName evidence="9">Mid2 domain-containing protein</fullName>
    </recommendedName>
</protein>
<comment type="subcellular location">
    <subcellularLocation>
        <location evidence="1">Membrane</location>
        <topology evidence="1">Single-pass membrane protein</topology>
    </subcellularLocation>
</comment>
<gene>
    <name evidence="7" type="ORF">MFIFM68171_10033</name>
</gene>
<evidence type="ECO:0000256" key="5">
    <source>
        <dbReference type="SAM" id="MobiDB-lite"/>
    </source>
</evidence>
<name>A0ABQ0GQ00_9PEZI</name>
<comment type="caution">
    <text evidence="7">The sequence shown here is derived from an EMBL/GenBank/DDBJ whole genome shotgun (WGS) entry which is preliminary data.</text>
</comment>
<keyword evidence="2 6" id="KW-0812">Transmembrane</keyword>
<evidence type="ECO:0000256" key="6">
    <source>
        <dbReference type="SAM" id="Phobius"/>
    </source>
</evidence>
<accession>A0ABQ0GQ00</accession>
<dbReference type="RefSeq" id="XP_070921553.1">
    <property type="nucleotide sequence ID" value="XM_071065452.1"/>
</dbReference>
<evidence type="ECO:0000256" key="1">
    <source>
        <dbReference type="ARBA" id="ARBA00004167"/>
    </source>
</evidence>
<keyword evidence="3 6" id="KW-1133">Transmembrane helix</keyword>
<feature type="transmembrane region" description="Helical" evidence="6">
    <location>
        <begin position="164"/>
        <end position="187"/>
    </location>
</feature>
<evidence type="ECO:0000313" key="7">
    <source>
        <dbReference type="EMBL" id="GAB1319823.1"/>
    </source>
</evidence>
<proteinExistence type="predicted"/>
<sequence length="243" mass="25277">MAASPSGFALRLNGSSCLSQEVDCGTTVAPFRVCCPAGSFCPSQYNVNCCPSANNCTASLIENPRCANETWDLYDNGGFFCCLKGLFGYAARVTDSNGCGSEGYILKSGEVRLPLIRAGQVPATSTTSSTTSATSSSLISSPPSSTPPSSAVDSAESISTGAKIGIGVGVGVGGGVLALLLVAWIVYRHGKKKSETGKLPDTVHPMVSDTGSKHPQYHQELEGKQMPAELDHLYPVELDGHPR</sequence>